<protein>
    <submittedName>
        <fullName evidence="1">Flp</fullName>
    </submittedName>
    <submittedName>
        <fullName evidence="3">Pilin protein, major subunit</fullName>
    </submittedName>
</protein>
<dbReference type="STRING" id="29486.UGYR_07495"/>
<dbReference type="AlphaFoldDB" id="A1KY41"/>
<dbReference type="RefSeq" id="WP_004720966.1">
    <property type="nucleotide sequence ID" value="NZ_CCYO01000005.1"/>
</dbReference>
<reference evidence="3 4" key="3">
    <citation type="submission" date="2018-06" db="EMBL/GenBank/DDBJ databases">
        <authorList>
            <consortium name="Pathogen Informatics"/>
            <person name="Doyle S."/>
        </authorList>
    </citation>
    <scope>NUCLEOTIDE SEQUENCE [LARGE SCALE GENOMIC DNA]</scope>
    <source>
        <strain evidence="3 4">NCTC10476</strain>
    </source>
</reference>
<keyword evidence="4" id="KW-1185">Reference proteome</keyword>
<dbReference type="OrthoDB" id="6481039at2"/>
<evidence type="ECO:0000313" key="3">
    <source>
        <dbReference type="EMBL" id="SUQ01317.1"/>
    </source>
</evidence>
<dbReference type="PATRIC" id="fig|29486.44.peg.3094"/>
<evidence type="ECO:0000313" key="1">
    <source>
        <dbReference type="EMBL" id="ABL84262.1"/>
    </source>
</evidence>
<dbReference type="EMBL" id="AY576541">
    <property type="protein sequence ID" value="ABL84262.1"/>
    <property type="molecule type" value="Genomic_DNA"/>
</dbReference>
<dbReference type="EMBL" id="UHJG01000001">
    <property type="protein sequence ID" value="SUQ01317.1"/>
    <property type="molecule type" value="Genomic_DNA"/>
</dbReference>
<name>A1KY41_YERRU</name>
<dbReference type="Proteomes" id="UP000255169">
    <property type="component" value="Unassembled WGS sequence"/>
</dbReference>
<dbReference type="KEGG" id="yrb:UGYR_07495"/>
<dbReference type="EMBL" id="LN681231">
    <property type="protein sequence ID" value="CEK28780.1"/>
    <property type="molecule type" value="Genomic_DNA"/>
</dbReference>
<proteinExistence type="predicted"/>
<sequence>MKNVMTKAYVSAQIKIEEFAKNNKGTIIEYVLIAAFSAAIMTTFKAEISGLVTDLITKVTAVGSL</sequence>
<reference evidence="1" key="1">
    <citation type="submission" date="2006-12" db="EMBL/GenBank/DDBJ databases">
        <title>Yersinia ruckeri tad genes.</title>
        <authorList>
            <person name="Mendez Sotorrio M.J."/>
            <person name="Guijarro J.A."/>
        </authorList>
    </citation>
    <scope>NUCLEOTIDE SEQUENCE</scope>
    <source>
        <strain evidence="1">150</strain>
    </source>
</reference>
<accession>A1KY41</accession>
<organism evidence="1">
    <name type="scientific">Yersinia ruckeri</name>
    <dbReference type="NCBI Taxonomy" id="29486"/>
    <lineage>
        <taxon>Bacteria</taxon>
        <taxon>Pseudomonadati</taxon>
        <taxon>Pseudomonadota</taxon>
        <taxon>Gammaproteobacteria</taxon>
        <taxon>Enterobacterales</taxon>
        <taxon>Yersiniaceae</taxon>
        <taxon>Yersinia</taxon>
    </lineage>
</organism>
<dbReference type="GeneID" id="66880653"/>
<evidence type="ECO:0000313" key="2">
    <source>
        <dbReference type="EMBL" id="CEK28780.1"/>
    </source>
</evidence>
<gene>
    <name evidence="1" type="primary">flp</name>
    <name evidence="2" type="ORF">CSF007_15285</name>
    <name evidence="3" type="ORF">NCTC10476_02668</name>
</gene>
<reference evidence="2" key="2">
    <citation type="journal article" date="2015" name="Genome Announc.">
        <title>Complete Genome Sequence of Yersinia ruckeri Strain CSF007-82, Etiologic Agent of Red Mouth Disease in Salmonid Fish.</title>
        <authorList>
            <person name="Nelson M.C."/>
            <person name="LaPatra S.E."/>
            <person name="Welch T.J."/>
            <person name="Graf J."/>
        </authorList>
    </citation>
    <scope>NUCLEOTIDE SEQUENCE</scope>
    <source>
        <strain evidence="2">CSF007-82</strain>
    </source>
</reference>
<evidence type="ECO:0000313" key="4">
    <source>
        <dbReference type="Proteomes" id="UP000255169"/>
    </source>
</evidence>